<feature type="domain" description="Peptidase M12B" evidence="3">
    <location>
        <begin position="1"/>
        <end position="167"/>
    </location>
</feature>
<dbReference type="InterPro" id="IPR024079">
    <property type="entry name" value="MetalloPept_cat_dom_sf"/>
</dbReference>
<dbReference type="CDD" id="cd04269">
    <property type="entry name" value="ZnMc_adamalysin_II_like"/>
    <property type="match status" value="1"/>
</dbReference>
<dbReference type="Pfam" id="PF01421">
    <property type="entry name" value="Reprolysin"/>
    <property type="match status" value="1"/>
</dbReference>
<dbReference type="GO" id="GO:0050839">
    <property type="term" value="F:cell adhesion molecule binding"/>
    <property type="evidence" value="ECO:0007669"/>
    <property type="project" value="TreeGrafter"/>
</dbReference>
<evidence type="ECO:0000313" key="5">
    <source>
        <dbReference type="Proteomes" id="UP000694546"/>
    </source>
</evidence>
<feature type="binding site" evidence="2">
    <location>
        <position position="118"/>
    </location>
    <ligand>
        <name>Zn(2+)</name>
        <dbReference type="ChEBI" id="CHEBI:29105"/>
        <note>catalytic</note>
    </ligand>
</feature>
<dbReference type="Ensembl" id="ENSGMOT00000032586.1">
    <property type="protein sequence ID" value="ENSGMOP00000031991.1"/>
    <property type="gene ID" value="ENSGMOG00000034909.1"/>
</dbReference>
<dbReference type="Proteomes" id="UP000694546">
    <property type="component" value="Chromosome 15"/>
</dbReference>
<evidence type="ECO:0000313" key="4">
    <source>
        <dbReference type="Ensembl" id="ENSGMOP00000031991.1"/>
    </source>
</evidence>
<dbReference type="GO" id="GO:0002693">
    <property type="term" value="P:positive regulation of cellular extravasation"/>
    <property type="evidence" value="ECO:0007669"/>
    <property type="project" value="TreeGrafter"/>
</dbReference>
<name>A0A8C5AMQ7_GADMO</name>
<reference evidence="4" key="2">
    <citation type="submission" date="2025-09" db="UniProtKB">
        <authorList>
            <consortium name="Ensembl"/>
        </authorList>
    </citation>
    <scope>IDENTIFICATION</scope>
</reference>
<sequence>KYGSRKTVAARMLAVVNHVDELYRSLGIRVMLVGLEIWTYGDQIEVSPNPDVTLERFMAWRQQTLLPRTKHDNAQFITDVDFIGNTVGLANVLIPSLVGFLLQDHNDNAIGVATTLAHEMGHNLGLSHDAPGCVCRSSQPQTTPSTFIYCIYFNSLLVYYQKSTDLL</sequence>
<keyword evidence="5" id="KW-1185">Reference proteome</keyword>
<dbReference type="InterPro" id="IPR034027">
    <property type="entry name" value="Reprolysin_adamalysin"/>
</dbReference>
<keyword evidence="1" id="KW-1015">Disulfide bond</keyword>
<dbReference type="GO" id="GO:0051044">
    <property type="term" value="P:positive regulation of membrane protein ectodomain proteolysis"/>
    <property type="evidence" value="ECO:0007669"/>
    <property type="project" value="TreeGrafter"/>
</dbReference>
<accession>A0A8C5AMQ7</accession>
<comment type="caution">
    <text evidence="2">Lacks conserved residue(s) required for the propagation of feature annotation.</text>
</comment>
<dbReference type="InterPro" id="IPR001590">
    <property type="entry name" value="Peptidase_M12B"/>
</dbReference>
<evidence type="ECO:0000256" key="1">
    <source>
        <dbReference type="ARBA" id="ARBA00023157"/>
    </source>
</evidence>
<dbReference type="PROSITE" id="PS50215">
    <property type="entry name" value="ADAM_MEPRO"/>
    <property type="match status" value="1"/>
</dbReference>
<dbReference type="GO" id="GO:0022407">
    <property type="term" value="P:regulation of cell-cell adhesion"/>
    <property type="evidence" value="ECO:0007669"/>
    <property type="project" value="TreeGrafter"/>
</dbReference>
<feature type="active site" evidence="2">
    <location>
        <position position="119"/>
    </location>
</feature>
<protein>
    <recommendedName>
        <fullName evidence="3">Peptidase M12B domain-containing protein</fullName>
    </recommendedName>
</protein>
<dbReference type="GO" id="GO:0006508">
    <property type="term" value="P:proteolysis"/>
    <property type="evidence" value="ECO:0007669"/>
    <property type="project" value="InterPro"/>
</dbReference>
<dbReference type="GO" id="GO:0004222">
    <property type="term" value="F:metalloendopeptidase activity"/>
    <property type="evidence" value="ECO:0007669"/>
    <property type="project" value="InterPro"/>
</dbReference>
<dbReference type="GeneTree" id="ENSGT00940000158585"/>
<reference evidence="4" key="1">
    <citation type="submission" date="2025-08" db="UniProtKB">
        <authorList>
            <consortium name="Ensembl"/>
        </authorList>
    </citation>
    <scope>IDENTIFICATION</scope>
</reference>
<proteinExistence type="predicted"/>
<dbReference type="PANTHER" id="PTHR11905">
    <property type="entry name" value="ADAM A DISINTEGRIN AND METALLOPROTEASE DOMAIN"/>
    <property type="match status" value="1"/>
</dbReference>
<evidence type="ECO:0000256" key="2">
    <source>
        <dbReference type="PROSITE-ProRule" id="PRU00276"/>
    </source>
</evidence>
<evidence type="ECO:0000259" key="3">
    <source>
        <dbReference type="PROSITE" id="PS50215"/>
    </source>
</evidence>
<feature type="binding site" evidence="2">
    <location>
        <position position="128"/>
    </location>
    <ligand>
        <name>Zn(2+)</name>
        <dbReference type="ChEBI" id="CHEBI:29105"/>
        <note>catalytic</note>
    </ligand>
</feature>
<dbReference type="GO" id="GO:0046872">
    <property type="term" value="F:metal ion binding"/>
    <property type="evidence" value="ECO:0007669"/>
    <property type="project" value="UniProtKB-KW"/>
</dbReference>
<organism evidence="4 5">
    <name type="scientific">Gadus morhua</name>
    <name type="common">Atlantic cod</name>
    <dbReference type="NCBI Taxonomy" id="8049"/>
    <lineage>
        <taxon>Eukaryota</taxon>
        <taxon>Metazoa</taxon>
        <taxon>Chordata</taxon>
        <taxon>Craniata</taxon>
        <taxon>Vertebrata</taxon>
        <taxon>Euteleostomi</taxon>
        <taxon>Actinopterygii</taxon>
        <taxon>Neopterygii</taxon>
        <taxon>Teleostei</taxon>
        <taxon>Neoteleostei</taxon>
        <taxon>Acanthomorphata</taxon>
        <taxon>Zeiogadaria</taxon>
        <taxon>Gadariae</taxon>
        <taxon>Gadiformes</taxon>
        <taxon>Gadoidei</taxon>
        <taxon>Gadidae</taxon>
        <taxon>Gadus</taxon>
    </lineage>
</organism>
<keyword evidence="2" id="KW-0862">Zinc</keyword>
<dbReference type="SUPFAM" id="SSF55486">
    <property type="entry name" value="Metalloproteases ('zincins'), catalytic domain"/>
    <property type="match status" value="1"/>
</dbReference>
<feature type="binding site" evidence="2">
    <location>
        <position position="122"/>
    </location>
    <ligand>
        <name>Zn(2+)</name>
        <dbReference type="ChEBI" id="CHEBI:29105"/>
        <note>catalytic</note>
    </ligand>
</feature>
<keyword evidence="2" id="KW-0479">Metal-binding</keyword>
<dbReference type="Gene3D" id="3.40.390.10">
    <property type="entry name" value="Collagenase (Catalytic Domain)"/>
    <property type="match status" value="1"/>
</dbReference>
<dbReference type="GO" id="GO:0006954">
    <property type="term" value="P:inflammatory response"/>
    <property type="evidence" value="ECO:0007669"/>
    <property type="project" value="TreeGrafter"/>
</dbReference>
<dbReference type="PANTHER" id="PTHR11905:SF20">
    <property type="entry name" value="DISINTEGRIN AND METALLOPROTEINASE DOMAIN-CONTAINING PROTEIN 8"/>
    <property type="match status" value="1"/>
</dbReference>
<dbReference type="AlphaFoldDB" id="A0A8C5AMQ7"/>